<comment type="caution">
    <text evidence="3">The sequence shown here is derived from an EMBL/GenBank/DDBJ whole genome shotgun (WGS) entry which is preliminary data.</text>
</comment>
<dbReference type="VEuPathDB" id="PlasmoDB:PGAL8A_00467000"/>
<dbReference type="EMBL" id="CVMV01000083">
    <property type="protein sequence ID" value="CRG97089.1"/>
    <property type="molecule type" value="Genomic_DNA"/>
</dbReference>
<dbReference type="AlphaFoldDB" id="A0A1J1GX12"/>
<name>A0A1J1GX12_PLAGA</name>
<accession>A0A1J1GX12</accession>
<dbReference type="OMA" id="SYRMQDM"/>
<dbReference type="GeneID" id="39733203"/>
<protein>
    <recommendedName>
        <fullName evidence="5">Clathrin adaptor domain-containing protein</fullName>
    </recommendedName>
</protein>
<evidence type="ECO:0000256" key="1">
    <source>
        <dbReference type="SAM" id="Coils"/>
    </source>
</evidence>
<feature type="region of interest" description="Disordered" evidence="2">
    <location>
        <begin position="433"/>
        <end position="475"/>
    </location>
</feature>
<feature type="compositionally biased region" description="Basic and acidic residues" evidence="2">
    <location>
        <begin position="435"/>
        <end position="475"/>
    </location>
</feature>
<sequence length="1027" mass="123652">MAICKSKYKNLGTEDDKLLFKTCTHSIEYFHTYFRELKDHLLTYNKYEELYNYCCNNLTNIKNTPMSRMTTLKLINITLTQKPKNINYLINKRIVIYVYKLLKRDKEGVNKKYISYFGNITNEERNLLVTESKRFFRVIKNINLTKNSKEQKFIKNIIKKIENKNIVIPEKYGTFNSLLLYDFDNYKKEIYDLLENDYENHHKIDHIYSNYIKLLDEVKKKTREFLDNGEYELYCDFIREMQDEEEISIRYESYLLCYQNKIDEKKELKEINQDNILLEEEIQKNLKNKSVMNTNSFEKIDKISTSNSNLKNKGFFSSSSVNLTKKNNKDENMFNSLQPNFSNNFTEFEINSNDKNVYFNNSLNKENEKYKKILIEEKNKKERGETYCKDITNNNFVEDGREYQISGERKKEDINYTRIKRDNQEINLIEEEEKGEEKKREEEVEKEKEKNKNKNEEKKEEDKEGEIDFTKEDEEKNEQKIYLTEQIEQESLIHNENKIKKKEIKKDIVEDIDIKNETKTKIISNNNSEYDEEHNKLENNYCKEKEKKKSFFNENKIILDFINKVYINDKEENKTYQSDNKNCYKYRKCLIKNKEGDTSYSNSFDTIGNEIINEFNSLLNKGKKEYDNVNSYKNIEFKNTINRGNSLIWNNLIRKSNFYRLKEDFINYNKFLMEKEKETKIKTLGDLLGMNKYIYLKKKKHKKNTNEMMNLSDLNNLIKKCTKHINVEKTLGNYGEPEIKSCNINTEFKMKENTEKNKEDKKIMTELKNEDTSTTFFNKYFTIYDNIRNIQKTILKDNSLLYNDNNIEVHLEQHYFGDKGLIKFYLKNKKLVNFYDVDIQISNKMLFPLKFKFLNYEKMLCFNTTNCYEIAVKCLHIYKGFPLIKISFRMQDMFKKSIDLRFPISINKFMKKMKITKDVFNKFWDNEKFNLYKKEKIIFKKDIIDKEFIVKNFCLNDALGVCYIEDKIYFCGCYSQNSDIMENYFVLVAVEELKKKKLKITCKSNNPTLSSAILFLMILLYRNHEKK</sequence>
<dbReference type="SUPFAM" id="SSF49348">
    <property type="entry name" value="Clathrin adaptor appendage domain"/>
    <property type="match status" value="1"/>
</dbReference>
<keyword evidence="4" id="KW-1185">Reference proteome</keyword>
<keyword evidence="1" id="KW-0175">Coiled coil</keyword>
<organism evidence="3 4">
    <name type="scientific">Plasmodium gallinaceum</name>
    <dbReference type="NCBI Taxonomy" id="5849"/>
    <lineage>
        <taxon>Eukaryota</taxon>
        <taxon>Sar</taxon>
        <taxon>Alveolata</taxon>
        <taxon>Apicomplexa</taxon>
        <taxon>Aconoidasida</taxon>
        <taxon>Haemosporida</taxon>
        <taxon>Plasmodiidae</taxon>
        <taxon>Plasmodium</taxon>
        <taxon>Plasmodium (Haemamoeba)</taxon>
    </lineage>
</organism>
<reference evidence="3" key="1">
    <citation type="submission" date="2015-04" db="EMBL/GenBank/DDBJ databases">
        <authorList>
            <consortium name="Pathogen Informatics"/>
        </authorList>
    </citation>
    <scope>NUCLEOTIDE SEQUENCE [LARGE SCALE GENOMIC DNA]</scope>
    <source>
        <strain evidence="3">8A</strain>
    </source>
</reference>
<dbReference type="Proteomes" id="UP000220797">
    <property type="component" value="Unassembled WGS sequence"/>
</dbReference>
<dbReference type="Gene3D" id="2.60.40.1230">
    <property type="match status" value="1"/>
</dbReference>
<feature type="coiled-coil region" evidence="1">
    <location>
        <begin position="261"/>
        <end position="288"/>
    </location>
</feature>
<dbReference type="OrthoDB" id="413467at2759"/>
<dbReference type="RefSeq" id="XP_028529892.1">
    <property type="nucleotide sequence ID" value="XM_028673440.1"/>
</dbReference>
<gene>
    <name evidence="3" type="ORF">PGAL8A_00467000</name>
</gene>
<evidence type="ECO:0000256" key="2">
    <source>
        <dbReference type="SAM" id="MobiDB-lite"/>
    </source>
</evidence>
<evidence type="ECO:0000313" key="4">
    <source>
        <dbReference type="Proteomes" id="UP000220797"/>
    </source>
</evidence>
<evidence type="ECO:0008006" key="5">
    <source>
        <dbReference type="Google" id="ProtNLM"/>
    </source>
</evidence>
<evidence type="ECO:0000313" key="3">
    <source>
        <dbReference type="EMBL" id="CRG97089.1"/>
    </source>
</evidence>
<dbReference type="InterPro" id="IPR013041">
    <property type="entry name" value="Clathrin_app_Ig-like_sf"/>
</dbReference>
<proteinExistence type="predicted"/>